<comment type="caution">
    <text evidence="1">The sequence shown here is derived from an EMBL/GenBank/DDBJ whole genome shotgun (WGS) entry which is preliminary data.</text>
</comment>
<protein>
    <submittedName>
        <fullName evidence="1">Uncharacterized protein</fullName>
    </submittedName>
</protein>
<gene>
    <name evidence="1" type="ORF">G8T55_004381</name>
</gene>
<accession>A0A757UN25</accession>
<reference evidence="1" key="2">
    <citation type="submission" date="2020-02" db="EMBL/GenBank/DDBJ databases">
        <authorList>
            <consortium name="NCBI Pathogen Detection Project"/>
        </authorList>
    </citation>
    <scope>NUCLEOTIDE SEQUENCE</scope>
    <source>
        <strain evidence="1">MA.CK_99/00005798</strain>
    </source>
</reference>
<proteinExistence type="predicted"/>
<reference evidence="1" key="1">
    <citation type="journal article" date="2018" name="Genome Biol.">
        <title>SKESA: strategic k-mer extension for scrupulous assemblies.</title>
        <authorList>
            <person name="Souvorov A."/>
            <person name="Agarwala R."/>
            <person name="Lipman D.J."/>
        </authorList>
    </citation>
    <scope>NUCLEOTIDE SEQUENCE</scope>
    <source>
        <strain evidence="1">MA.CK_99/00005798</strain>
    </source>
</reference>
<sequence length="185" mass="21073">MNNILTLSKLKKERAGCCPHCGEIVFKTQPTGWSKSVQGKYIFSIGGDTIGGVWQKLTDEQKTPNAFYYDFNVGCCRFCFESFFAVGFYFINHNDESGYDIERTDIGSYLLLNEEMGEPDNYIVSQSVYADIPSNWVMSVFKTPYGNMYKHTIGLIDSERLNEDGDILLRLFDSLKLIQAESNKD</sequence>
<organism evidence="1">
    <name type="scientific">Salmonella enterica</name>
    <name type="common">Salmonella choleraesuis</name>
    <dbReference type="NCBI Taxonomy" id="28901"/>
    <lineage>
        <taxon>Bacteria</taxon>
        <taxon>Pseudomonadati</taxon>
        <taxon>Pseudomonadota</taxon>
        <taxon>Gammaproteobacteria</taxon>
        <taxon>Enterobacterales</taxon>
        <taxon>Enterobacteriaceae</taxon>
        <taxon>Salmonella</taxon>
    </lineage>
</organism>
<evidence type="ECO:0000313" key="1">
    <source>
        <dbReference type="EMBL" id="HAG0872887.1"/>
    </source>
</evidence>
<name>A0A757UN25_SALER</name>
<dbReference type="EMBL" id="DAAXFX010000009">
    <property type="protein sequence ID" value="HAG0872887.1"/>
    <property type="molecule type" value="Genomic_DNA"/>
</dbReference>
<dbReference type="AlphaFoldDB" id="A0A757UN25"/>